<feature type="binding site" evidence="11">
    <location>
        <position position="203"/>
    </location>
    <ligand>
        <name>NAD(+)</name>
        <dbReference type="ChEBI" id="CHEBI:57540"/>
    </ligand>
</feature>
<comment type="similarity">
    <text evidence="2 8">Belongs to the AlaDH/PNT family.</text>
</comment>
<feature type="binding site" evidence="11">
    <location>
        <position position="198"/>
    </location>
    <ligand>
        <name>NAD(+)</name>
        <dbReference type="ChEBI" id="CHEBI:57540"/>
    </ligand>
</feature>
<proteinExistence type="inferred from homology"/>
<dbReference type="SMART" id="SM01002">
    <property type="entry name" value="AlaDh_PNT_C"/>
    <property type="match status" value="1"/>
</dbReference>
<comment type="subunit">
    <text evidence="6">Homohexamer. Trimer of dimers.</text>
</comment>
<dbReference type="GO" id="GO:0042853">
    <property type="term" value="P:L-alanine catabolic process"/>
    <property type="evidence" value="ECO:0007669"/>
    <property type="project" value="UniProtKB-UniPathway"/>
</dbReference>
<feature type="binding site" evidence="11">
    <location>
        <position position="134"/>
    </location>
    <ligand>
        <name>NAD(+)</name>
        <dbReference type="ChEBI" id="CHEBI:57540"/>
    </ligand>
</feature>
<dbReference type="PANTHER" id="PTHR42795">
    <property type="entry name" value="ALANINE DEHYDROGENASE"/>
    <property type="match status" value="1"/>
</dbReference>
<evidence type="ECO:0000259" key="13">
    <source>
        <dbReference type="SMART" id="SM01003"/>
    </source>
</evidence>
<dbReference type="GO" id="GO:0000286">
    <property type="term" value="F:alanine dehydrogenase activity"/>
    <property type="evidence" value="ECO:0007669"/>
    <property type="project" value="UniProtKB-UniRule"/>
</dbReference>
<dbReference type="Pfam" id="PF05222">
    <property type="entry name" value="AlaDh_PNT_N"/>
    <property type="match status" value="1"/>
</dbReference>
<dbReference type="FunFam" id="3.40.50.720:FF:000049">
    <property type="entry name" value="Alanine dehydrogenase"/>
    <property type="match status" value="1"/>
</dbReference>
<evidence type="ECO:0000256" key="9">
    <source>
        <dbReference type="PIRSR" id="PIRSR000183-1"/>
    </source>
</evidence>
<feature type="binding site" evidence="11">
    <location>
        <begin position="178"/>
        <end position="179"/>
    </location>
    <ligand>
        <name>NAD(+)</name>
        <dbReference type="ChEBI" id="CHEBI:57540"/>
    </ligand>
</feature>
<gene>
    <name evidence="14" type="primary">ald</name>
    <name evidence="14" type="ORF">NCTC11636_02312</name>
</gene>
<evidence type="ECO:0000256" key="5">
    <source>
        <dbReference type="ARBA" id="ARBA00023027"/>
    </source>
</evidence>
<dbReference type="InterPro" id="IPR008141">
    <property type="entry name" value="Ala_DH"/>
</dbReference>
<dbReference type="RefSeq" id="WP_126383261.1">
    <property type="nucleotide sequence ID" value="NZ_LR134350.1"/>
</dbReference>
<keyword evidence="15" id="KW-1185">Reference proteome</keyword>
<evidence type="ECO:0000313" key="14">
    <source>
        <dbReference type="EMBL" id="VEG29843.1"/>
    </source>
</evidence>
<protein>
    <recommendedName>
        <fullName evidence="7 8">Alanine dehydrogenase</fullName>
        <ecNumber evidence="3 8">1.4.1.1</ecNumber>
    </recommendedName>
</protein>
<comment type="pathway">
    <text evidence="1 8">Amino-acid degradation; L-alanine degradation via dehydrogenase pathway; NH(3) and pyruvate from L-alanine: step 1/1.</text>
</comment>
<evidence type="ECO:0000256" key="1">
    <source>
        <dbReference type="ARBA" id="ARBA00005206"/>
    </source>
</evidence>
<evidence type="ECO:0000259" key="12">
    <source>
        <dbReference type="SMART" id="SM01002"/>
    </source>
</evidence>
<dbReference type="InterPro" id="IPR007886">
    <property type="entry name" value="AlaDH/PNT_N"/>
</dbReference>
<dbReference type="PIRSF" id="PIRSF000183">
    <property type="entry name" value="Alanine_dh"/>
    <property type="match status" value="1"/>
</dbReference>
<dbReference type="OrthoDB" id="9804592at2"/>
<dbReference type="PANTHER" id="PTHR42795:SF1">
    <property type="entry name" value="ALANINE DEHYDROGENASE"/>
    <property type="match status" value="1"/>
</dbReference>
<keyword evidence="4 8" id="KW-0560">Oxidoreductase</keyword>
<dbReference type="AlphaFoldDB" id="A0A448HJH4"/>
<keyword evidence="5 8" id="KW-0520">NAD</keyword>
<evidence type="ECO:0000256" key="3">
    <source>
        <dbReference type="ARBA" id="ARBA00012897"/>
    </source>
</evidence>
<feature type="active site" description="Proton donor/acceptor" evidence="9">
    <location>
        <position position="270"/>
    </location>
</feature>
<evidence type="ECO:0000256" key="11">
    <source>
        <dbReference type="PIRSR" id="PIRSR000183-3"/>
    </source>
</evidence>
<reference evidence="14 15" key="1">
    <citation type="submission" date="2018-12" db="EMBL/GenBank/DDBJ databases">
        <authorList>
            <consortium name="Pathogen Informatics"/>
        </authorList>
    </citation>
    <scope>NUCLEOTIDE SEQUENCE [LARGE SCALE GENOMIC DNA]</scope>
    <source>
        <strain evidence="14 15">NCTC11636</strain>
    </source>
</reference>
<dbReference type="SMART" id="SM01003">
    <property type="entry name" value="AlaDh_PNT_N"/>
    <property type="match status" value="1"/>
</dbReference>
<evidence type="ECO:0000313" key="15">
    <source>
        <dbReference type="Proteomes" id="UP000266895"/>
    </source>
</evidence>
<comment type="function">
    <text evidence="8">Catalyzes the reversible reductive amination of pyruvate to L-alanine.</text>
</comment>
<dbReference type="Gene3D" id="3.40.50.720">
    <property type="entry name" value="NAD(P)-binding Rossmann-like Domain"/>
    <property type="match status" value="2"/>
</dbReference>
<dbReference type="Pfam" id="PF01262">
    <property type="entry name" value="AlaDh_PNT_C"/>
    <property type="match status" value="1"/>
</dbReference>
<feature type="binding site" evidence="11">
    <location>
        <begin position="267"/>
        <end position="270"/>
    </location>
    <ligand>
        <name>NAD(+)</name>
        <dbReference type="ChEBI" id="CHEBI:57540"/>
    </ligand>
</feature>
<dbReference type="GO" id="GO:0005886">
    <property type="term" value="C:plasma membrane"/>
    <property type="evidence" value="ECO:0007669"/>
    <property type="project" value="TreeGrafter"/>
</dbReference>
<feature type="binding site" evidence="11">
    <location>
        <begin position="239"/>
        <end position="240"/>
    </location>
    <ligand>
        <name>NAD(+)</name>
        <dbReference type="ChEBI" id="CHEBI:57540"/>
    </ligand>
</feature>
<evidence type="ECO:0000256" key="6">
    <source>
        <dbReference type="ARBA" id="ARBA00065528"/>
    </source>
</evidence>
<feature type="binding site" evidence="11">
    <location>
        <position position="220"/>
    </location>
    <ligand>
        <name>NAD(+)</name>
        <dbReference type="ChEBI" id="CHEBI:57540"/>
    </ligand>
</feature>
<dbReference type="NCBIfam" id="TIGR00518">
    <property type="entry name" value="alaDH"/>
    <property type="match status" value="1"/>
</dbReference>
<evidence type="ECO:0000256" key="4">
    <source>
        <dbReference type="ARBA" id="ARBA00023002"/>
    </source>
</evidence>
<keyword evidence="11" id="KW-0547">Nucleotide-binding</keyword>
<feature type="binding site" evidence="11">
    <location>
        <begin position="298"/>
        <end position="301"/>
    </location>
    <ligand>
        <name>NAD(+)</name>
        <dbReference type="ChEBI" id="CHEBI:57540"/>
    </ligand>
</feature>
<evidence type="ECO:0000256" key="2">
    <source>
        <dbReference type="ARBA" id="ARBA00005689"/>
    </source>
</evidence>
<evidence type="ECO:0000256" key="10">
    <source>
        <dbReference type="PIRSR" id="PIRSR000183-2"/>
    </source>
</evidence>
<dbReference type="InterPro" id="IPR036291">
    <property type="entry name" value="NAD(P)-bd_dom_sf"/>
</dbReference>
<dbReference type="SUPFAM" id="SSF52283">
    <property type="entry name" value="Formate/glycerate dehydrogenase catalytic domain-like"/>
    <property type="match status" value="1"/>
</dbReference>
<feature type="binding site" evidence="10">
    <location>
        <position position="75"/>
    </location>
    <ligand>
        <name>substrate</name>
    </ligand>
</feature>
<sequence>MRIGVPTEIKNNEFRVAITPSGVHALTQRGHEVSVQSGAGLGSAIPDEQYAAAGAVLVQDADELWAGAEMILKVKEPVAPEYARMRPGQLLFTFLHLAAEPALTEELLARRVTSIAYETVESDSGALPLLAPMSEIAGRLAAQVGADSLLKPRGGAGVLLGGASGVRRGTVVVLGGGTAGLCAARVSVGMGADVTVFDLDPVRMRYIEEVSQGAIRTRFSTSLDIAQACAGADLVIGAVLVPGARAPRLVTREVVETMRPGSVLVDIAIDQGGCFEDSRPTTHSEPTYEVAGTTFYCVANMPGAVPYTSTHALTNATLPYVTALADQGWLAACRRRRDLARGLSTHDGTLFTPGVGQALGLEVGDVGSLLA</sequence>
<name>A0A448HJH4_9ACTO</name>
<accession>A0A448HJH4</accession>
<dbReference type="GO" id="GO:0000166">
    <property type="term" value="F:nucleotide binding"/>
    <property type="evidence" value="ECO:0007669"/>
    <property type="project" value="UniProtKB-KW"/>
</dbReference>
<evidence type="ECO:0000256" key="7">
    <source>
        <dbReference type="ARBA" id="ARBA00072341"/>
    </source>
</evidence>
<dbReference type="EC" id="1.4.1.1" evidence="3 8"/>
<dbReference type="CDD" id="cd05305">
    <property type="entry name" value="L-AlaDH"/>
    <property type="match status" value="1"/>
</dbReference>
<comment type="catalytic activity">
    <reaction evidence="8">
        <text>L-alanine + NAD(+) + H2O = pyruvate + NH4(+) + NADH + H(+)</text>
        <dbReference type="Rhea" id="RHEA:18405"/>
        <dbReference type="ChEBI" id="CHEBI:15361"/>
        <dbReference type="ChEBI" id="CHEBI:15377"/>
        <dbReference type="ChEBI" id="CHEBI:15378"/>
        <dbReference type="ChEBI" id="CHEBI:28938"/>
        <dbReference type="ChEBI" id="CHEBI:57540"/>
        <dbReference type="ChEBI" id="CHEBI:57945"/>
        <dbReference type="ChEBI" id="CHEBI:57972"/>
        <dbReference type="EC" id="1.4.1.1"/>
    </reaction>
</comment>
<dbReference type="InterPro" id="IPR007698">
    <property type="entry name" value="AlaDH/PNT_NAD(H)-bd"/>
</dbReference>
<dbReference type="SUPFAM" id="SSF51735">
    <property type="entry name" value="NAD(P)-binding Rossmann-fold domains"/>
    <property type="match status" value="1"/>
</dbReference>
<dbReference type="UniPathway" id="UPA00527">
    <property type="reaction ID" value="UER00585"/>
</dbReference>
<evidence type="ECO:0000256" key="8">
    <source>
        <dbReference type="PIRNR" id="PIRNR000183"/>
    </source>
</evidence>
<feature type="domain" description="Alanine dehydrogenase/pyridine nucleotide transhydrogenase NAD(H)-binding" evidence="12">
    <location>
        <begin position="149"/>
        <end position="297"/>
    </location>
</feature>
<feature type="domain" description="Alanine dehydrogenase/pyridine nucleotide transhydrogenase N-terminal" evidence="13">
    <location>
        <begin position="4"/>
        <end position="137"/>
    </location>
</feature>
<dbReference type="EMBL" id="LR134350">
    <property type="protein sequence ID" value="VEG29843.1"/>
    <property type="molecule type" value="Genomic_DNA"/>
</dbReference>
<feature type="binding site" evidence="11">
    <location>
        <position position="279"/>
    </location>
    <ligand>
        <name>NAD(+)</name>
        <dbReference type="ChEBI" id="CHEBI:57540"/>
    </ligand>
</feature>
<dbReference type="KEGG" id="ahw:NCTC11636_02312"/>
<dbReference type="Proteomes" id="UP000266895">
    <property type="component" value="Chromosome"/>
</dbReference>
<feature type="binding site" evidence="10">
    <location>
        <position position="15"/>
    </location>
    <ligand>
        <name>substrate</name>
    </ligand>
</feature>
<feature type="active site" description="Proton donor/acceptor" evidence="9">
    <location>
        <position position="96"/>
    </location>
</feature>
<organism evidence="14 15">
    <name type="scientific">Actinomyces howellii</name>
    <dbReference type="NCBI Taxonomy" id="52771"/>
    <lineage>
        <taxon>Bacteria</taxon>
        <taxon>Bacillati</taxon>
        <taxon>Actinomycetota</taxon>
        <taxon>Actinomycetes</taxon>
        <taxon>Actinomycetales</taxon>
        <taxon>Actinomycetaceae</taxon>
        <taxon>Actinomyces</taxon>
    </lineage>
</organism>